<dbReference type="Gene3D" id="1.10.3330.10">
    <property type="entry name" value="Oxo-4-hydroxy-4-carboxy-5-ureidoimidazoline decarboxylase"/>
    <property type="match status" value="1"/>
</dbReference>
<organism evidence="4 5">
    <name type="scientific">Apiospora hydei</name>
    <dbReference type="NCBI Taxonomy" id="1337664"/>
    <lineage>
        <taxon>Eukaryota</taxon>
        <taxon>Fungi</taxon>
        <taxon>Dikarya</taxon>
        <taxon>Ascomycota</taxon>
        <taxon>Pezizomycotina</taxon>
        <taxon>Sordariomycetes</taxon>
        <taxon>Xylariomycetidae</taxon>
        <taxon>Amphisphaeriales</taxon>
        <taxon>Apiosporaceae</taxon>
        <taxon>Apiospora</taxon>
    </lineage>
</organism>
<dbReference type="Proteomes" id="UP001433268">
    <property type="component" value="Unassembled WGS sequence"/>
</dbReference>
<accession>A0ABR1V3K2</accession>
<comment type="caution">
    <text evidence="4">The sequence shown here is derived from an EMBL/GenBank/DDBJ whole genome shotgun (WGS) entry which is preliminary data.</text>
</comment>
<feature type="compositionally biased region" description="Low complexity" evidence="2">
    <location>
        <begin position="54"/>
        <end position="73"/>
    </location>
</feature>
<reference evidence="4 5" key="1">
    <citation type="submission" date="2023-01" db="EMBL/GenBank/DDBJ databases">
        <title>Analysis of 21 Apiospora genomes using comparative genomics revels a genus with tremendous synthesis potential of carbohydrate active enzymes and secondary metabolites.</title>
        <authorList>
            <person name="Sorensen T."/>
        </authorList>
    </citation>
    <scope>NUCLEOTIDE SEQUENCE [LARGE SCALE GENOMIC DNA]</scope>
    <source>
        <strain evidence="4 5">CBS 114990</strain>
    </source>
</reference>
<evidence type="ECO:0000259" key="3">
    <source>
        <dbReference type="Pfam" id="PF09349"/>
    </source>
</evidence>
<dbReference type="SUPFAM" id="SSF158694">
    <property type="entry name" value="UraD-Like"/>
    <property type="match status" value="1"/>
</dbReference>
<dbReference type="PANTHER" id="PTHR37987:SF1">
    <property type="entry name" value="OXO-4-HYDROXY-4-CARBOXY-5-UREIDOIMIDAZOLINE DECARBOXYLASE DOMAIN-CONTAINING PROTEIN"/>
    <property type="match status" value="1"/>
</dbReference>
<feature type="region of interest" description="Disordered" evidence="2">
    <location>
        <begin position="130"/>
        <end position="154"/>
    </location>
</feature>
<sequence length="295" mass="31765">MPQFTPMELKLRIKRIPNHNELGVGFTTKERSNVETPPYVELQPRRTLSEFMEASSASSSSTAAPAPSATPDAAPAPAPAPSNAAPPPPSLPPIDSLSTAPIKTQIAVLDTLFERSTELHTLVLPTLRRKRTPTADSSAGGPGPATSEADHESPLSSYTSLIRHVGSLLASLASQSASFGTTPSPQQQKLHGILGSHPRLGAKKVESAQSQAEQAQLNQGGAEEAEKLKALNDEYEQRFPGLRYVVFVNGRSRPVVMEDMRRRIDRGDPKEEEQEAIKAMVDIALDRAKKLNAVD</sequence>
<proteinExistence type="predicted"/>
<dbReference type="Pfam" id="PF09349">
    <property type="entry name" value="OHCU_decarbox"/>
    <property type="match status" value="1"/>
</dbReference>
<dbReference type="RefSeq" id="XP_066662495.1">
    <property type="nucleotide sequence ID" value="XM_066816803.1"/>
</dbReference>
<keyword evidence="5" id="KW-1185">Reference proteome</keyword>
<feature type="region of interest" description="Disordered" evidence="2">
    <location>
        <begin position="44"/>
        <end position="97"/>
    </location>
</feature>
<keyword evidence="1" id="KW-0659">Purine metabolism</keyword>
<gene>
    <name evidence="4" type="ORF">PG997_012489</name>
</gene>
<name>A0ABR1V3K2_9PEZI</name>
<evidence type="ECO:0000313" key="5">
    <source>
        <dbReference type="Proteomes" id="UP001433268"/>
    </source>
</evidence>
<protein>
    <submittedName>
        <fullName evidence="4">OHCU decarboxylase</fullName>
    </submittedName>
</protein>
<dbReference type="EMBL" id="JAQQWN010000009">
    <property type="protein sequence ID" value="KAK8065742.1"/>
    <property type="molecule type" value="Genomic_DNA"/>
</dbReference>
<dbReference type="InterPro" id="IPR018020">
    <property type="entry name" value="OHCU_decarboxylase"/>
</dbReference>
<dbReference type="InterPro" id="IPR036778">
    <property type="entry name" value="OHCU_decarboxylase_sf"/>
</dbReference>
<feature type="compositionally biased region" description="Pro residues" evidence="2">
    <location>
        <begin position="74"/>
        <end position="92"/>
    </location>
</feature>
<feature type="domain" description="Oxo-4-hydroxy-4-carboxy-5-ureidoimidazoline decarboxylase" evidence="3">
    <location>
        <begin position="101"/>
        <end position="289"/>
    </location>
</feature>
<evidence type="ECO:0000313" key="4">
    <source>
        <dbReference type="EMBL" id="KAK8065742.1"/>
    </source>
</evidence>
<dbReference type="GeneID" id="92049863"/>
<evidence type="ECO:0000256" key="1">
    <source>
        <dbReference type="ARBA" id="ARBA00022631"/>
    </source>
</evidence>
<dbReference type="PANTHER" id="PTHR37987">
    <property type="entry name" value="CHROMOSOME 9, WHOLE GENOME SHOTGUN SEQUENCE"/>
    <property type="match status" value="1"/>
</dbReference>
<evidence type="ECO:0000256" key="2">
    <source>
        <dbReference type="SAM" id="MobiDB-lite"/>
    </source>
</evidence>